<evidence type="ECO:0000313" key="1">
    <source>
        <dbReference type="EMBL" id="MCX9004562.1"/>
    </source>
</evidence>
<protein>
    <submittedName>
        <fullName evidence="1">Uncharacterized protein</fullName>
    </submittedName>
</protein>
<comment type="caution">
    <text evidence="1">The sequence shown here is derived from an EMBL/GenBank/DDBJ whole genome shotgun (WGS) entry which is preliminary data.</text>
</comment>
<gene>
    <name evidence="1" type="ORF">NLN86_23375</name>
</gene>
<proteinExistence type="predicted"/>
<accession>A0AAW5W7C9</accession>
<dbReference type="AlphaFoldDB" id="A0AAW5W7C9"/>
<sequence>MAKSMMGYMVRAWNNELKGREWNMGNKKRRKAFARELAAASLEVDNDVADAVEAEFRVQEEVSDWGR</sequence>
<evidence type="ECO:0000313" key="2">
    <source>
        <dbReference type="Proteomes" id="UP001207430"/>
    </source>
</evidence>
<name>A0AAW5W7C9_9ENTR</name>
<dbReference type="RefSeq" id="WP_267449693.1">
    <property type="nucleotide sequence ID" value="NZ_JANDBG010000036.1"/>
</dbReference>
<organism evidence="1 2">
    <name type="scientific">Citrobacter portucalensis</name>
    <dbReference type="NCBI Taxonomy" id="1639133"/>
    <lineage>
        <taxon>Bacteria</taxon>
        <taxon>Pseudomonadati</taxon>
        <taxon>Pseudomonadota</taxon>
        <taxon>Gammaproteobacteria</taxon>
        <taxon>Enterobacterales</taxon>
        <taxon>Enterobacteriaceae</taxon>
        <taxon>Citrobacter</taxon>
        <taxon>Citrobacter freundii complex</taxon>
    </lineage>
</organism>
<reference evidence="1" key="1">
    <citation type="submission" date="2022-07" db="EMBL/GenBank/DDBJ databases">
        <title>Genome Sequence of Citrobacter portucalensis from Edible Snails.</title>
        <authorList>
            <person name="Okafor A.C."/>
            <person name="Ogbo F.C."/>
            <person name="Ruppitsch W."/>
            <person name="Allerberger F."/>
        </authorList>
    </citation>
    <scope>NUCLEOTIDE SEQUENCE</scope>
    <source>
        <strain evidence="1">Igbk 7</strain>
    </source>
</reference>
<dbReference type="EMBL" id="JANDBG010000036">
    <property type="protein sequence ID" value="MCX9004562.1"/>
    <property type="molecule type" value="Genomic_DNA"/>
</dbReference>
<dbReference type="Proteomes" id="UP001207430">
    <property type="component" value="Unassembled WGS sequence"/>
</dbReference>